<reference evidence="7" key="1">
    <citation type="journal article" date="2020" name="mSystems">
        <title>Genome- and Community-Level Interaction Insights into Carbon Utilization and Element Cycling Functions of Hydrothermarchaeota in Hydrothermal Sediment.</title>
        <authorList>
            <person name="Zhou Z."/>
            <person name="Liu Y."/>
            <person name="Xu W."/>
            <person name="Pan J."/>
            <person name="Luo Z.H."/>
            <person name="Li M."/>
        </authorList>
    </citation>
    <scope>NUCLEOTIDE SEQUENCE</scope>
    <source>
        <strain evidence="7">HyVt-388</strain>
    </source>
</reference>
<gene>
    <name evidence="7" type="ORF">ENI34_04835</name>
</gene>
<evidence type="ECO:0000259" key="5">
    <source>
        <dbReference type="Pfam" id="PF04542"/>
    </source>
</evidence>
<organism evidence="7 8">
    <name type="scientific">candidate division WOR-3 bacterium</name>
    <dbReference type="NCBI Taxonomy" id="2052148"/>
    <lineage>
        <taxon>Bacteria</taxon>
        <taxon>Bacteria division WOR-3</taxon>
    </lineage>
</organism>
<dbReference type="InterPro" id="IPR036388">
    <property type="entry name" value="WH-like_DNA-bd_sf"/>
</dbReference>
<evidence type="ECO:0000313" key="7">
    <source>
        <dbReference type="EMBL" id="HEC78453.1"/>
    </source>
</evidence>
<dbReference type="CDD" id="cd06171">
    <property type="entry name" value="Sigma70_r4"/>
    <property type="match status" value="1"/>
</dbReference>
<dbReference type="NCBIfam" id="TIGR02937">
    <property type="entry name" value="sigma70-ECF"/>
    <property type="match status" value="1"/>
</dbReference>
<dbReference type="PANTHER" id="PTHR43133">
    <property type="entry name" value="RNA POLYMERASE ECF-TYPE SIGMA FACTO"/>
    <property type="match status" value="1"/>
</dbReference>
<accession>A0A9C9ELR1</accession>
<keyword evidence="3" id="KW-0731">Sigma factor</keyword>
<comment type="caution">
    <text evidence="7">The sequence shown here is derived from an EMBL/GenBank/DDBJ whole genome shotgun (WGS) entry which is preliminary data.</text>
</comment>
<evidence type="ECO:0000259" key="6">
    <source>
        <dbReference type="Pfam" id="PF08281"/>
    </source>
</evidence>
<evidence type="ECO:0000313" key="8">
    <source>
        <dbReference type="Proteomes" id="UP000885826"/>
    </source>
</evidence>
<dbReference type="InterPro" id="IPR013324">
    <property type="entry name" value="RNA_pol_sigma_r3/r4-like"/>
</dbReference>
<evidence type="ECO:0000256" key="2">
    <source>
        <dbReference type="ARBA" id="ARBA00023015"/>
    </source>
</evidence>
<dbReference type="AlphaFoldDB" id="A0A9C9ELR1"/>
<proteinExistence type="inferred from homology"/>
<dbReference type="Proteomes" id="UP000885826">
    <property type="component" value="Unassembled WGS sequence"/>
</dbReference>
<dbReference type="InterPro" id="IPR007627">
    <property type="entry name" value="RNA_pol_sigma70_r2"/>
</dbReference>
<evidence type="ECO:0000256" key="1">
    <source>
        <dbReference type="ARBA" id="ARBA00010641"/>
    </source>
</evidence>
<evidence type="ECO:0000256" key="4">
    <source>
        <dbReference type="ARBA" id="ARBA00023163"/>
    </source>
</evidence>
<dbReference type="Gene3D" id="1.10.1740.10">
    <property type="match status" value="1"/>
</dbReference>
<dbReference type="Pfam" id="PF08281">
    <property type="entry name" value="Sigma70_r4_2"/>
    <property type="match status" value="1"/>
</dbReference>
<keyword evidence="2" id="KW-0805">Transcription regulation</keyword>
<dbReference type="Gene3D" id="1.10.10.10">
    <property type="entry name" value="Winged helix-like DNA-binding domain superfamily/Winged helix DNA-binding domain"/>
    <property type="match status" value="1"/>
</dbReference>
<dbReference type="InterPro" id="IPR013325">
    <property type="entry name" value="RNA_pol_sigma_r2"/>
</dbReference>
<dbReference type="InterPro" id="IPR013249">
    <property type="entry name" value="RNA_pol_sigma70_r4_t2"/>
</dbReference>
<dbReference type="EMBL" id="DRIG01000054">
    <property type="protein sequence ID" value="HEC78453.1"/>
    <property type="molecule type" value="Genomic_DNA"/>
</dbReference>
<sequence length="173" mass="20551">MNGDEDILLVREFKNGNEKAFDRIFEKYRVSLYSICYRFTRNDADARELTQDVFKKIYHNLTKFNEKSKFFTWVYRIAVNTCLSFKRRQKAPELHYESVHNTGSMEQRVRMKIAIDNALSRLPERQRLCFILHHYDGYTFAEIGEIMGITTGAAKANHHHAVNKLRILLKEWV</sequence>
<dbReference type="InterPro" id="IPR014284">
    <property type="entry name" value="RNA_pol_sigma-70_dom"/>
</dbReference>
<dbReference type="SUPFAM" id="SSF88946">
    <property type="entry name" value="Sigma2 domain of RNA polymerase sigma factors"/>
    <property type="match status" value="1"/>
</dbReference>
<dbReference type="GO" id="GO:0003677">
    <property type="term" value="F:DNA binding"/>
    <property type="evidence" value="ECO:0007669"/>
    <property type="project" value="InterPro"/>
</dbReference>
<keyword evidence="4" id="KW-0804">Transcription</keyword>
<feature type="domain" description="RNA polymerase sigma-70 region 2" evidence="5">
    <location>
        <begin position="25"/>
        <end position="90"/>
    </location>
</feature>
<protein>
    <submittedName>
        <fullName evidence="7">RNA polymerase sigma factor</fullName>
    </submittedName>
</protein>
<comment type="similarity">
    <text evidence="1">Belongs to the sigma-70 factor family. ECF subfamily.</text>
</comment>
<dbReference type="PANTHER" id="PTHR43133:SF51">
    <property type="entry name" value="RNA POLYMERASE SIGMA FACTOR"/>
    <property type="match status" value="1"/>
</dbReference>
<name>A0A9C9ELR1_UNCW3</name>
<dbReference type="GO" id="GO:0016987">
    <property type="term" value="F:sigma factor activity"/>
    <property type="evidence" value="ECO:0007669"/>
    <property type="project" value="UniProtKB-KW"/>
</dbReference>
<dbReference type="InterPro" id="IPR039425">
    <property type="entry name" value="RNA_pol_sigma-70-like"/>
</dbReference>
<dbReference type="Pfam" id="PF04542">
    <property type="entry name" value="Sigma70_r2"/>
    <property type="match status" value="1"/>
</dbReference>
<feature type="domain" description="RNA polymerase sigma factor 70 region 4 type 2" evidence="6">
    <location>
        <begin position="114"/>
        <end position="165"/>
    </location>
</feature>
<evidence type="ECO:0000256" key="3">
    <source>
        <dbReference type="ARBA" id="ARBA00023082"/>
    </source>
</evidence>
<dbReference type="SUPFAM" id="SSF88659">
    <property type="entry name" value="Sigma3 and sigma4 domains of RNA polymerase sigma factors"/>
    <property type="match status" value="1"/>
</dbReference>
<dbReference type="GO" id="GO:0006352">
    <property type="term" value="P:DNA-templated transcription initiation"/>
    <property type="evidence" value="ECO:0007669"/>
    <property type="project" value="InterPro"/>
</dbReference>